<keyword evidence="2" id="KW-1133">Transmembrane helix</keyword>
<dbReference type="Proteomes" id="UP000886750">
    <property type="component" value="Unassembled WGS sequence"/>
</dbReference>
<reference evidence="4" key="2">
    <citation type="submission" date="2021-04" db="EMBL/GenBank/DDBJ databases">
        <authorList>
            <person name="Gilroy R."/>
        </authorList>
    </citation>
    <scope>NUCLEOTIDE SEQUENCE</scope>
    <source>
        <strain evidence="4">1345</strain>
    </source>
</reference>
<feature type="compositionally biased region" description="Low complexity" evidence="1">
    <location>
        <begin position="31"/>
        <end position="49"/>
    </location>
</feature>
<evidence type="ECO:0000313" key="4">
    <source>
        <dbReference type="EMBL" id="HIY96482.1"/>
    </source>
</evidence>
<dbReference type="EMBL" id="DXCQ01000023">
    <property type="protein sequence ID" value="HIY96482.1"/>
    <property type="molecule type" value="Genomic_DNA"/>
</dbReference>
<sequence length="911" mass="98674">MKRTLAAFLMIWILAVSVWGTALSASAENTQTGGALTAAQTEQTTTLSDTETDADTAAELELFLPESYEQYLDLENPSDFAINENYIAIADNLSTGNSCIYIYTHNGTNSAYSVYRHDNSNELSSLNLFEYEGNSYLFFLETGGYIHGIDCSDIEGEPLEIEFASNPIALIINGTEVYYAESSGNSTNIFYASLTVQDGAFQITGAKQLNENALESGRAAFTIYNDSVYLATANQISVCTPQSISSGDYKASHYIASFAVVGGNEGEIIYTTEDGYLYFLDSNENYLYNSDFRYTGVEYSDGADGTFVYIYATNGSILRYRINEENLAVSSFDIYEITKYSDSDSRISNASDISIYGEKLVIADRGNNRVVVYDGQYSSETPQKPSAEDPNPNPIETPMLVCAGEKNYLVITDSMNAFLYDYGSDTPTVHQLSASAISAAYANGKFYIICSNGNTYELDGQTAAISSPGNPSITAPKNIAADLFGNIYVLTQSGQVNAYTVEQFLSQSTATSKRVATFDADVKEITVDYAQNIYGIGDSAVYKNDLSSFTRFDLSSVVYSEDTLTPVSFTFDIESGDVYILSDGFIVRAQLGTNAPASLNSIDADGLYDTMYNAVLDSGSAEDLLVNVPAGSVLLSAGSGITSSTAVFPYAGYERTDEARAGVRVCELDAGTVVAFYEYIPAQSAGAPPTRTYSLCLVLKNDSLPLESLAGYTAAETPFAGYTTHAIGLYRFPLLQTGGSAVYSGGTQLEHTQMVTVLGTISYSVASDAEGYGLDFEYYFVRVGSGDSAVYGFVPKNYIIDYYAPSSWDGEEFTFRYVRRGEEITLQNGGEPITLGGDTRVKVYGEPDENNMVNVTYTDADGNVWSGLVNADLLYEATPSVLIVLVIVLVVTAAVIVSTCYLILRKQPTLQ</sequence>
<protein>
    <submittedName>
        <fullName evidence="4">Uncharacterized protein</fullName>
    </submittedName>
</protein>
<proteinExistence type="predicted"/>
<reference evidence="4" key="1">
    <citation type="journal article" date="2021" name="PeerJ">
        <title>Extensive microbial diversity within the chicken gut microbiome revealed by metagenomics and culture.</title>
        <authorList>
            <person name="Gilroy R."/>
            <person name="Ravi A."/>
            <person name="Getino M."/>
            <person name="Pursley I."/>
            <person name="Horton D.L."/>
            <person name="Alikhan N.F."/>
            <person name="Baker D."/>
            <person name="Gharbi K."/>
            <person name="Hall N."/>
            <person name="Watson M."/>
            <person name="Adriaenssens E.M."/>
            <person name="Foster-Nyarko E."/>
            <person name="Jarju S."/>
            <person name="Secka A."/>
            <person name="Antonio M."/>
            <person name="Oren A."/>
            <person name="Chaudhuri R.R."/>
            <person name="La Ragione R."/>
            <person name="Hildebrand F."/>
            <person name="Pallen M.J."/>
        </authorList>
    </citation>
    <scope>NUCLEOTIDE SEQUENCE</scope>
    <source>
        <strain evidence="4">1345</strain>
    </source>
</reference>
<dbReference type="InterPro" id="IPR011042">
    <property type="entry name" value="6-blade_b-propeller_TolB-like"/>
</dbReference>
<feature type="chain" id="PRO_5039381337" evidence="3">
    <location>
        <begin position="28"/>
        <end position="911"/>
    </location>
</feature>
<comment type="caution">
    <text evidence="4">The sequence shown here is derived from an EMBL/GenBank/DDBJ whole genome shotgun (WGS) entry which is preliminary data.</text>
</comment>
<dbReference type="Gene3D" id="2.120.10.30">
    <property type="entry name" value="TolB, C-terminal domain"/>
    <property type="match status" value="1"/>
</dbReference>
<dbReference type="AlphaFoldDB" id="A0A9D2CS98"/>
<evidence type="ECO:0000256" key="2">
    <source>
        <dbReference type="SAM" id="Phobius"/>
    </source>
</evidence>
<keyword evidence="2" id="KW-0812">Transmembrane</keyword>
<gene>
    <name evidence="4" type="ORF">H9729_02225</name>
</gene>
<keyword evidence="2" id="KW-0472">Membrane</keyword>
<name>A0A9D2CS98_9FIRM</name>
<keyword evidence="3" id="KW-0732">Signal</keyword>
<evidence type="ECO:0000313" key="5">
    <source>
        <dbReference type="Proteomes" id="UP000886750"/>
    </source>
</evidence>
<feature type="transmembrane region" description="Helical" evidence="2">
    <location>
        <begin position="881"/>
        <end position="904"/>
    </location>
</feature>
<evidence type="ECO:0000256" key="1">
    <source>
        <dbReference type="SAM" id="MobiDB-lite"/>
    </source>
</evidence>
<dbReference type="SUPFAM" id="SSF63829">
    <property type="entry name" value="Calcium-dependent phosphotriesterase"/>
    <property type="match status" value="1"/>
</dbReference>
<feature type="region of interest" description="Disordered" evidence="1">
    <location>
        <begin position="31"/>
        <end position="52"/>
    </location>
</feature>
<organism evidence="4 5">
    <name type="scientific">Candidatus Borkfalkia excrementigallinarum</name>
    <dbReference type="NCBI Taxonomy" id="2838506"/>
    <lineage>
        <taxon>Bacteria</taxon>
        <taxon>Bacillati</taxon>
        <taxon>Bacillota</taxon>
        <taxon>Clostridia</taxon>
        <taxon>Christensenellales</taxon>
        <taxon>Christensenellaceae</taxon>
        <taxon>Candidatus Borkfalkia</taxon>
    </lineage>
</organism>
<feature type="signal peptide" evidence="3">
    <location>
        <begin position="1"/>
        <end position="27"/>
    </location>
</feature>
<accession>A0A9D2CS98</accession>
<evidence type="ECO:0000256" key="3">
    <source>
        <dbReference type="SAM" id="SignalP"/>
    </source>
</evidence>